<dbReference type="InterPro" id="IPR027396">
    <property type="entry name" value="DsrEFH-like"/>
</dbReference>
<dbReference type="EMBL" id="QOVI01000005">
    <property type="protein sequence ID" value="RXG13389.1"/>
    <property type="molecule type" value="Genomic_DNA"/>
</dbReference>
<dbReference type="Gene3D" id="3.40.1260.10">
    <property type="entry name" value="DsrEFH-like"/>
    <property type="match status" value="1"/>
</dbReference>
<proteinExistence type="predicted"/>
<dbReference type="Proteomes" id="UP000289821">
    <property type="component" value="Unassembled WGS sequence"/>
</dbReference>
<sequence>MNLKRLGISLFFIFAFAEIGIAQEQITGPLIEGFGNTYTVPAPDLPVNTTEDYKVVFDIAKAPEDPASLNLYFNTIARFLNMHVATGVDKNRLKPVLVVHGSAAFGLLKNKYYKEKFGVDNPNLALLNKLHSLDIPVILCGQTAGSRDISKDKRWEHTTLALSAMTALIHYQNLDYALISF</sequence>
<evidence type="ECO:0000313" key="1">
    <source>
        <dbReference type="EMBL" id="RXG13389.1"/>
    </source>
</evidence>
<dbReference type="OrthoDB" id="7206705at2"/>
<protein>
    <submittedName>
        <fullName evidence="1">DsrE/DsrF/DsrH-like protein</fullName>
    </submittedName>
</protein>
<accession>A0A4Q0NRH3</accession>
<organism evidence="1 2">
    <name type="scientific">Leeuwenhoekiella aestuarii</name>
    <dbReference type="NCBI Taxonomy" id="2249426"/>
    <lineage>
        <taxon>Bacteria</taxon>
        <taxon>Pseudomonadati</taxon>
        <taxon>Bacteroidota</taxon>
        <taxon>Flavobacteriia</taxon>
        <taxon>Flavobacteriales</taxon>
        <taxon>Flavobacteriaceae</taxon>
        <taxon>Leeuwenhoekiella</taxon>
    </lineage>
</organism>
<evidence type="ECO:0000313" key="2">
    <source>
        <dbReference type="Proteomes" id="UP000289821"/>
    </source>
</evidence>
<gene>
    <name evidence="1" type="ORF">DSM04_105370</name>
</gene>
<dbReference type="RefSeq" id="WP_128762149.1">
    <property type="nucleotide sequence ID" value="NZ_QOVI01000005.1"/>
</dbReference>
<keyword evidence="2" id="KW-1185">Reference proteome</keyword>
<dbReference type="Pfam" id="PF02635">
    <property type="entry name" value="DsrE"/>
    <property type="match status" value="1"/>
</dbReference>
<name>A0A4Q0NRH3_9FLAO</name>
<comment type="caution">
    <text evidence="1">The sequence shown here is derived from an EMBL/GenBank/DDBJ whole genome shotgun (WGS) entry which is preliminary data.</text>
</comment>
<dbReference type="SUPFAM" id="SSF75169">
    <property type="entry name" value="DsrEFH-like"/>
    <property type="match status" value="1"/>
</dbReference>
<reference evidence="1 2" key="1">
    <citation type="submission" date="2018-07" db="EMBL/GenBank/DDBJ databases">
        <title>Leeuwenhoekiella genomics.</title>
        <authorList>
            <person name="Tahon G."/>
            <person name="Willems A."/>
        </authorList>
    </citation>
    <scope>NUCLEOTIDE SEQUENCE [LARGE SCALE GENOMIC DNA]</scope>
    <source>
        <strain evidence="1 2">R-50232</strain>
    </source>
</reference>
<dbReference type="AlphaFoldDB" id="A0A4Q0NRH3"/>
<dbReference type="InterPro" id="IPR003787">
    <property type="entry name" value="Sulphur_relay_DsrE/F-like"/>
</dbReference>